<gene>
    <name evidence="1" type="ORF">A2954_01690</name>
</gene>
<dbReference type="AlphaFoldDB" id="A0A1F7I9C1"/>
<reference evidence="1 2" key="1">
    <citation type="journal article" date="2016" name="Nat. Commun.">
        <title>Thousands of microbial genomes shed light on interconnected biogeochemical processes in an aquifer system.</title>
        <authorList>
            <person name="Anantharaman K."/>
            <person name="Brown C.T."/>
            <person name="Hug L.A."/>
            <person name="Sharon I."/>
            <person name="Castelle C.J."/>
            <person name="Probst A.J."/>
            <person name="Thomas B.C."/>
            <person name="Singh A."/>
            <person name="Wilkins M.J."/>
            <person name="Karaoz U."/>
            <person name="Brodie E.L."/>
            <person name="Williams K.H."/>
            <person name="Hubbard S.S."/>
            <person name="Banfield J.F."/>
        </authorList>
    </citation>
    <scope>NUCLEOTIDE SEQUENCE [LARGE SCALE GENOMIC DNA]</scope>
</reference>
<comment type="caution">
    <text evidence="1">The sequence shown here is derived from an EMBL/GenBank/DDBJ whole genome shotgun (WGS) entry which is preliminary data.</text>
</comment>
<accession>A0A1F7I9C1</accession>
<organism evidence="1 2">
    <name type="scientific">Candidatus Roizmanbacteria bacterium RIFCSPLOWO2_01_FULL_37_12</name>
    <dbReference type="NCBI Taxonomy" id="1802056"/>
    <lineage>
        <taxon>Bacteria</taxon>
        <taxon>Candidatus Roizmaniibacteriota</taxon>
    </lineage>
</organism>
<sequence>MGKGGASTYKPTKFGTLPRSKVLKLKEICTPPEWKILLIQSKLTTLNINSGDYNNISTPYGCSELSTQSKFEFDFFPTRNCR</sequence>
<dbReference type="Proteomes" id="UP000177698">
    <property type="component" value="Unassembled WGS sequence"/>
</dbReference>
<evidence type="ECO:0000313" key="1">
    <source>
        <dbReference type="EMBL" id="OGK39960.1"/>
    </source>
</evidence>
<name>A0A1F7I9C1_9BACT</name>
<proteinExistence type="predicted"/>
<dbReference type="EMBL" id="MGAG01000032">
    <property type="protein sequence ID" value="OGK39960.1"/>
    <property type="molecule type" value="Genomic_DNA"/>
</dbReference>
<protein>
    <submittedName>
        <fullName evidence="1">Uncharacterized protein</fullName>
    </submittedName>
</protein>
<evidence type="ECO:0000313" key="2">
    <source>
        <dbReference type="Proteomes" id="UP000177698"/>
    </source>
</evidence>